<organism evidence="2 3">
    <name type="scientific">Colletotrichum chrysophilum</name>
    <dbReference type="NCBI Taxonomy" id="1836956"/>
    <lineage>
        <taxon>Eukaryota</taxon>
        <taxon>Fungi</taxon>
        <taxon>Dikarya</taxon>
        <taxon>Ascomycota</taxon>
        <taxon>Pezizomycotina</taxon>
        <taxon>Sordariomycetes</taxon>
        <taxon>Hypocreomycetidae</taxon>
        <taxon>Glomerellales</taxon>
        <taxon>Glomerellaceae</taxon>
        <taxon>Colletotrichum</taxon>
        <taxon>Colletotrichum gloeosporioides species complex</taxon>
    </lineage>
</organism>
<proteinExistence type="predicted"/>
<feature type="region of interest" description="Disordered" evidence="1">
    <location>
        <begin position="1"/>
        <end position="90"/>
    </location>
</feature>
<dbReference type="Proteomes" id="UP001243330">
    <property type="component" value="Unassembled WGS sequence"/>
</dbReference>
<name>A0AAD9AXU4_9PEZI</name>
<evidence type="ECO:0000313" key="2">
    <source>
        <dbReference type="EMBL" id="KAK1855822.1"/>
    </source>
</evidence>
<comment type="caution">
    <text evidence="2">The sequence shown here is derived from an EMBL/GenBank/DDBJ whole genome shotgun (WGS) entry which is preliminary data.</text>
</comment>
<protein>
    <submittedName>
        <fullName evidence="2">Uncharacterized protein</fullName>
    </submittedName>
</protein>
<gene>
    <name evidence="2" type="ORF">CCHR01_01525</name>
</gene>
<dbReference type="EMBL" id="JAQOWY010000016">
    <property type="protein sequence ID" value="KAK1855822.1"/>
    <property type="molecule type" value="Genomic_DNA"/>
</dbReference>
<sequence length="140" mass="14733">MPRSRPAVSVTPPALPLRPSTPHLAISNWLQPLEPATPPGFKFTPGPLSHASSSRGATPAQGIDTARDPSSVKSRLSSGALAPTQLHRHEATRNNAKLEAVASMVDRQTCSVDSVSHRKARSVCRGEKAISVGQLICDAA</sequence>
<keyword evidence="3" id="KW-1185">Reference proteome</keyword>
<evidence type="ECO:0000256" key="1">
    <source>
        <dbReference type="SAM" id="MobiDB-lite"/>
    </source>
</evidence>
<accession>A0AAD9AXU4</accession>
<dbReference type="AlphaFoldDB" id="A0AAD9AXU4"/>
<reference evidence="2" key="1">
    <citation type="submission" date="2023-01" db="EMBL/GenBank/DDBJ databases">
        <title>Colletotrichum chrysophilum M932 genome sequence.</title>
        <authorList>
            <person name="Baroncelli R."/>
        </authorList>
    </citation>
    <scope>NUCLEOTIDE SEQUENCE</scope>
    <source>
        <strain evidence="2">M932</strain>
    </source>
</reference>
<evidence type="ECO:0000313" key="3">
    <source>
        <dbReference type="Proteomes" id="UP001243330"/>
    </source>
</evidence>